<feature type="compositionally biased region" description="Low complexity" evidence="1">
    <location>
        <begin position="1076"/>
        <end position="1110"/>
    </location>
</feature>
<name>A0A1B7THX9_9ASCO</name>
<evidence type="ECO:0000313" key="3">
    <source>
        <dbReference type="Proteomes" id="UP000092321"/>
    </source>
</evidence>
<dbReference type="InterPro" id="IPR011989">
    <property type="entry name" value="ARM-like"/>
</dbReference>
<dbReference type="Proteomes" id="UP000092321">
    <property type="component" value="Unassembled WGS sequence"/>
</dbReference>
<evidence type="ECO:0000313" key="2">
    <source>
        <dbReference type="EMBL" id="OBA28278.1"/>
    </source>
</evidence>
<comment type="caution">
    <text evidence="2">The sequence shown here is derived from an EMBL/GenBank/DDBJ whole genome shotgun (WGS) entry which is preliminary data.</text>
</comment>
<dbReference type="AlphaFoldDB" id="A0A1B7THX9"/>
<feature type="compositionally biased region" description="Basic and acidic residues" evidence="1">
    <location>
        <begin position="1138"/>
        <end position="1149"/>
    </location>
</feature>
<feature type="region of interest" description="Disordered" evidence="1">
    <location>
        <begin position="1075"/>
        <end position="1149"/>
    </location>
</feature>
<dbReference type="SUPFAM" id="SSF48371">
    <property type="entry name" value="ARM repeat"/>
    <property type="match status" value="1"/>
</dbReference>
<dbReference type="EMBL" id="LXPE01000004">
    <property type="protein sequence ID" value="OBA28278.1"/>
    <property type="molecule type" value="Genomic_DNA"/>
</dbReference>
<evidence type="ECO:0000256" key="1">
    <source>
        <dbReference type="SAM" id="MobiDB-lite"/>
    </source>
</evidence>
<proteinExistence type="predicted"/>
<keyword evidence="3" id="KW-1185">Reference proteome</keyword>
<sequence>MSSNLVTFSKLENYHITISKICNADYSSEEIDLPPLNKLKKICYSNIATKTLSPICVSILSDILRLSTEENNFTNNEITIFFTHLFNQLHDKNNTSVHTFVKYSITKVIECDAILLILQLKDCEKFINNIYELDNNSDKTEDDLNIGVSLLNCLIREDSVSEDRDHQNWLDIYGKNFMNKVIYDNEICQRVILENLRVFEDFVVRFYNDFILVNDGTFDLKNNYDDDDVLNQIDSFKHKGFIKMDKLNNLYLKLYQLDKSLLNNWFLFLQREVLSDNKFVRIIAIRMIKNLIKFDIFFTKTNEALFKLLLLRSKDSESIVRLELFKQFDKLIMNIDQINKSHSTLFLETIELGLLDINTEIRLEVVSGLPNVLNKISPKIVKIVVNLCRDKNQTIRIISCKCLCQLLQHNSEVPEEEEKIAKALLKLYYLNDFNINSQLDLFLPEYISFSLAKLNHLIELVQEDHKAKFCLFSLFTRYKPFNKFLLQYLDNILDNKNEIENTKIINWFSKFFTDMVFFTDKMTFDVVTKLRPFITGRMNIWEDENLTQFINFLKNDQNITDEKELTDFKLLIFRSTNSILDLNKFYTSLKKSENMDILVDSLITDKNCSTNLLNGHELFDIFINNLENNSDQFDINLKRLYLLKSTYLSLNLSYNSNVIKIFKSIVENEPYSMNNFIISELIPSELNHLLKNIDNKNLKTISLATFNLICHNQKTYGNLIDKFIEENLTNQLLEDEEEEDTVDGGEDDDSDVIIPDFINIFNYDETNILVKILLVIKSKENNNNSFAFYKSLVETQGNCIDIGKKVPKWWRLCIMKELLDVYLSKSIDPIYYEEFLGDSQATIQWFTIDSNKYVRRSFFNFIMQNFTELPMSVSFFIFFASEEVNINNNDDDEENNDITDEYTQFITKFVSNPKFIEERYFERLTSRFIHNLSYLPSLATIDDDEMDRLDVIRDLVEKISFFLQFVLNKENCNLILTYCNLVFNYYDKLNSENDCLYLVADIFINIINNVVSQKNWTNLKIFEENEFNKMKLPLDLFVKKENNKEVLLGGLKESLKPNEKQEIKKMCARNRSLGASSLNSTSHNNNNNINHSDVSHNATIVNTTTSSTFSSKRKRRPEEPLKKPIQYENLRKSKRNKREINYDEHDSMN</sequence>
<reference evidence="3" key="1">
    <citation type="journal article" date="2016" name="Proc. Natl. Acad. Sci. U.S.A.">
        <title>Comparative genomics of biotechnologically important yeasts.</title>
        <authorList>
            <person name="Riley R."/>
            <person name="Haridas S."/>
            <person name="Wolfe K.H."/>
            <person name="Lopes M.R."/>
            <person name="Hittinger C.T."/>
            <person name="Goeker M."/>
            <person name="Salamov A.A."/>
            <person name="Wisecaver J.H."/>
            <person name="Long T.M."/>
            <person name="Calvey C.H."/>
            <person name="Aerts A.L."/>
            <person name="Barry K.W."/>
            <person name="Choi C."/>
            <person name="Clum A."/>
            <person name="Coughlan A.Y."/>
            <person name="Deshpande S."/>
            <person name="Douglass A.P."/>
            <person name="Hanson S.J."/>
            <person name="Klenk H.-P."/>
            <person name="LaButti K.M."/>
            <person name="Lapidus A."/>
            <person name="Lindquist E.A."/>
            <person name="Lipzen A.M."/>
            <person name="Meier-Kolthoff J.P."/>
            <person name="Ohm R.A."/>
            <person name="Otillar R.P."/>
            <person name="Pangilinan J.L."/>
            <person name="Peng Y."/>
            <person name="Rokas A."/>
            <person name="Rosa C.A."/>
            <person name="Scheuner C."/>
            <person name="Sibirny A.A."/>
            <person name="Slot J.C."/>
            <person name="Stielow J.B."/>
            <person name="Sun H."/>
            <person name="Kurtzman C.P."/>
            <person name="Blackwell M."/>
            <person name="Grigoriev I.V."/>
            <person name="Jeffries T.W."/>
        </authorList>
    </citation>
    <scope>NUCLEOTIDE SEQUENCE [LARGE SCALE GENOMIC DNA]</scope>
    <source>
        <strain evidence="3">NRRL Y-1626</strain>
    </source>
</reference>
<dbReference type="InterPro" id="IPR016024">
    <property type="entry name" value="ARM-type_fold"/>
</dbReference>
<accession>A0A1B7THX9</accession>
<dbReference type="Gene3D" id="1.25.10.10">
    <property type="entry name" value="Leucine-rich Repeat Variant"/>
    <property type="match status" value="1"/>
</dbReference>
<organism evidence="2 3">
    <name type="scientific">Hanseniaspora valbyensis NRRL Y-1626</name>
    <dbReference type="NCBI Taxonomy" id="766949"/>
    <lineage>
        <taxon>Eukaryota</taxon>
        <taxon>Fungi</taxon>
        <taxon>Dikarya</taxon>
        <taxon>Ascomycota</taxon>
        <taxon>Saccharomycotina</taxon>
        <taxon>Saccharomycetes</taxon>
        <taxon>Saccharomycodales</taxon>
        <taxon>Saccharomycodaceae</taxon>
        <taxon>Hanseniaspora</taxon>
    </lineage>
</organism>
<gene>
    <name evidence="2" type="ORF">HANVADRAFT_894</name>
</gene>
<dbReference type="OrthoDB" id="200660at2759"/>
<protein>
    <submittedName>
        <fullName evidence="2">Uncharacterized protein</fullName>
    </submittedName>
</protein>
<dbReference type="Pfam" id="PF20168">
    <property type="entry name" value="PDS5"/>
    <property type="match status" value="2"/>
</dbReference>